<gene>
    <name evidence="2" type="ORF">EVOR1521_LOCUS9997</name>
</gene>
<comment type="caution">
    <text evidence="2">The sequence shown here is derived from an EMBL/GenBank/DDBJ whole genome shotgun (WGS) entry which is preliminary data.</text>
</comment>
<evidence type="ECO:0000313" key="2">
    <source>
        <dbReference type="EMBL" id="CAJ1382671.1"/>
    </source>
</evidence>
<dbReference type="Proteomes" id="UP001178507">
    <property type="component" value="Unassembled WGS sequence"/>
</dbReference>
<organism evidence="2 3">
    <name type="scientific">Effrenium voratum</name>
    <dbReference type="NCBI Taxonomy" id="2562239"/>
    <lineage>
        <taxon>Eukaryota</taxon>
        <taxon>Sar</taxon>
        <taxon>Alveolata</taxon>
        <taxon>Dinophyceae</taxon>
        <taxon>Suessiales</taxon>
        <taxon>Symbiodiniaceae</taxon>
        <taxon>Effrenium</taxon>
    </lineage>
</organism>
<proteinExistence type="predicted"/>
<accession>A0AA36I7S8</accession>
<feature type="non-terminal residue" evidence="2">
    <location>
        <position position="1"/>
    </location>
</feature>
<evidence type="ECO:0000256" key="1">
    <source>
        <dbReference type="SAM" id="MobiDB-lite"/>
    </source>
</evidence>
<reference evidence="2" key="1">
    <citation type="submission" date="2023-08" db="EMBL/GenBank/DDBJ databases">
        <authorList>
            <person name="Chen Y."/>
            <person name="Shah S."/>
            <person name="Dougan E. K."/>
            <person name="Thang M."/>
            <person name="Chan C."/>
        </authorList>
    </citation>
    <scope>NUCLEOTIDE SEQUENCE</scope>
</reference>
<name>A0AA36I7S8_9DINO</name>
<keyword evidence="3" id="KW-1185">Reference proteome</keyword>
<evidence type="ECO:0000313" key="3">
    <source>
        <dbReference type="Proteomes" id="UP001178507"/>
    </source>
</evidence>
<feature type="compositionally biased region" description="Polar residues" evidence="1">
    <location>
        <begin position="55"/>
        <end position="65"/>
    </location>
</feature>
<protein>
    <submittedName>
        <fullName evidence="2">Uncharacterized protein</fullName>
    </submittedName>
</protein>
<dbReference type="AlphaFoldDB" id="A0AA36I7S8"/>
<feature type="region of interest" description="Disordered" evidence="1">
    <location>
        <begin position="37"/>
        <end position="65"/>
    </location>
</feature>
<sequence length="125" mass="13536">ASTARSIHAVSGSMTLQACENLWRVNALRASAQACGHEGERKRGFAPPYQYKAPQPSSALRSASTAQSAASECELPAKPAQGGTALRRCQKCWTAFRQACVMDAELVNRMELRASLRARALRSRS</sequence>
<dbReference type="EMBL" id="CAUJNA010000929">
    <property type="protein sequence ID" value="CAJ1382671.1"/>
    <property type="molecule type" value="Genomic_DNA"/>
</dbReference>